<evidence type="ECO:0000313" key="2">
    <source>
        <dbReference type="EMBL" id="GFR00006.1"/>
    </source>
</evidence>
<feature type="region of interest" description="Disordered" evidence="1">
    <location>
        <begin position="159"/>
        <end position="191"/>
    </location>
</feature>
<reference evidence="2" key="1">
    <citation type="submission" date="2020-07" db="EMBL/GenBank/DDBJ databases">
        <title>Multicomponent nature underlies the extraordinary mechanical properties of spider dragline silk.</title>
        <authorList>
            <person name="Kono N."/>
            <person name="Nakamura H."/>
            <person name="Mori M."/>
            <person name="Yoshida Y."/>
            <person name="Ohtoshi R."/>
            <person name="Malay A.D."/>
            <person name="Moran D.A.P."/>
            <person name="Tomita M."/>
            <person name="Numata K."/>
            <person name="Arakawa K."/>
        </authorList>
    </citation>
    <scope>NUCLEOTIDE SEQUENCE</scope>
</reference>
<gene>
    <name evidence="2" type="ORF">TNCT_67361</name>
</gene>
<feature type="compositionally biased region" description="Basic and acidic residues" evidence="1">
    <location>
        <begin position="180"/>
        <end position="191"/>
    </location>
</feature>
<accession>A0A8X6JBB5</accession>
<feature type="region of interest" description="Disordered" evidence="1">
    <location>
        <begin position="1"/>
        <end position="70"/>
    </location>
</feature>
<dbReference type="Proteomes" id="UP000887116">
    <property type="component" value="Unassembled WGS sequence"/>
</dbReference>
<feature type="compositionally biased region" description="Low complexity" evidence="1">
    <location>
        <begin position="12"/>
        <end position="23"/>
    </location>
</feature>
<dbReference type="AlphaFoldDB" id="A0A8X6JBB5"/>
<sequence>MKMMNEDGLAYRTHSSSATTRTAPNAHNNARQHHGQQQPTAAHQPTTTTQNNKATQNSRLPKTNTSKSKTKLLAITPTCPYQNKIPQLPKQNKITKSTHQMTQTTLYYNHSKTHGHLNVTPRKHHPTTPFDTSTCVQPKPAYRFLQPLKTHQNATNISPHTAHANKPQPKLPHHHPAHKSPTELKHRAEYL</sequence>
<name>A0A8X6JBB5_TRICU</name>
<proteinExistence type="predicted"/>
<evidence type="ECO:0000256" key="1">
    <source>
        <dbReference type="SAM" id="MobiDB-lite"/>
    </source>
</evidence>
<protein>
    <submittedName>
        <fullName evidence="2">Uncharacterized protein</fullName>
    </submittedName>
</protein>
<comment type="caution">
    <text evidence="2">The sequence shown here is derived from an EMBL/GenBank/DDBJ whole genome shotgun (WGS) entry which is preliminary data.</text>
</comment>
<keyword evidence="3" id="KW-1185">Reference proteome</keyword>
<evidence type="ECO:0000313" key="3">
    <source>
        <dbReference type="Proteomes" id="UP000887116"/>
    </source>
</evidence>
<organism evidence="2 3">
    <name type="scientific">Trichonephila clavata</name>
    <name type="common">Joro spider</name>
    <name type="synonym">Nephila clavata</name>
    <dbReference type="NCBI Taxonomy" id="2740835"/>
    <lineage>
        <taxon>Eukaryota</taxon>
        <taxon>Metazoa</taxon>
        <taxon>Ecdysozoa</taxon>
        <taxon>Arthropoda</taxon>
        <taxon>Chelicerata</taxon>
        <taxon>Arachnida</taxon>
        <taxon>Araneae</taxon>
        <taxon>Araneomorphae</taxon>
        <taxon>Entelegynae</taxon>
        <taxon>Araneoidea</taxon>
        <taxon>Nephilidae</taxon>
        <taxon>Trichonephila</taxon>
    </lineage>
</organism>
<feature type="compositionally biased region" description="Low complexity" evidence="1">
    <location>
        <begin position="35"/>
        <end position="67"/>
    </location>
</feature>
<dbReference type="EMBL" id="BMAO01005234">
    <property type="protein sequence ID" value="GFR00006.1"/>
    <property type="molecule type" value="Genomic_DNA"/>
</dbReference>